<evidence type="ECO:0000256" key="15">
    <source>
        <dbReference type="PIRSR" id="PIRSR602401-1"/>
    </source>
</evidence>
<feature type="transmembrane region" description="Helical" evidence="17">
    <location>
        <begin position="12"/>
        <end position="33"/>
    </location>
</feature>
<organism evidence="18 19">
    <name type="scientific">Conger conger</name>
    <name type="common">Conger eel</name>
    <name type="synonym">Muraena conger</name>
    <dbReference type="NCBI Taxonomy" id="82655"/>
    <lineage>
        <taxon>Eukaryota</taxon>
        <taxon>Metazoa</taxon>
        <taxon>Chordata</taxon>
        <taxon>Craniata</taxon>
        <taxon>Vertebrata</taxon>
        <taxon>Euteleostomi</taxon>
        <taxon>Actinopterygii</taxon>
        <taxon>Neopterygii</taxon>
        <taxon>Teleostei</taxon>
        <taxon>Anguilliformes</taxon>
        <taxon>Congridae</taxon>
        <taxon>Conger</taxon>
    </lineage>
</organism>
<evidence type="ECO:0000256" key="13">
    <source>
        <dbReference type="ARBA" id="ARBA00023136"/>
    </source>
</evidence>
<dbReference type="OrthoDB" id="1470350at2759"/>
<reference evidence="18" key="1">
    <citation type="journal article" date="2023" name="Science">
        <title>Genome structures resolve the early diversification of teleost fishes.</title>
        <authorList>
            <person name="Parey E."/>
            <person name="Louis A."/>
            <person name="Montfort J."/>
            <person name="Bouchez O."/>
            <person name="Roques C."/>
            <person name="Iampietro C."/>
            <person name="Lluch J."/>
            <person name="Castinel A."/>
            <person name="Donnadieu C."/>
            <person name="Desvignes T."/>
            <person name="Floi Bucao C."/>
            <person name="Jouanno E."/>
            <person name="Wen M."/>
            <person name="Mejri S."/>
            <person name="Dirks R."/>
            <person name="Jansen H."/>
            <person name="Henkel C."/>
            <person name="Chen W.J."/>
            <person name="Zahm M."/>
            <person name="Cabau C."/>
            <person name="Klopp C."/>
            <person name="Thompson A.W."/>
            <person name="Robinson-Rechavi M."/>
            <person name="Braasch I."/>
            <person name="Lecointre G."/>
            <person name="Bobe J."/>
            <person name="Postlethwait J.H."/>
            <person name="Berthelot C."/>
            <person name="Roest Crollius H."/>
            <person name="Guiguen Y."/>
        </authorList>
    </citation>
    <scope>NUCLEOTIDE SEQUENCE</scope>
    <source>
        <strain evidence="18">Concon-B</strain>
    </source>
</reference>
<evidence type="ECO:0000256" key="17">
    <source>
        <dbReference type="SAM" id="Phobius"/>
    </source>
</evidence>
<keyword evidence="10 16" id="KW-0560">Oxidoreductase</keyword>
<keyword evidence="11 15" id="KW-0408">Iron</keyword>
<evidence type="ECO:0000256" key="5">
    <source>
        <dbReference type="ARBA" id="ARBA00012109"/>
    </source>
</evidence>
<keyword evidence="17" id="KW-0812">Transmembrane</keyword>
<dbReference type="SUPFAM" id="SSF48264">
    <property type="entry name" value="Cytochrome P450"/>
    <property type="match status" value="1"/>
</dbReference>
<accession>A0A9Q1CZI2</accession>
<dbReference type="PRINTS" id="PR00385">
    <property type="entry name" value="P450"/>
</dbReference>
<comment type="similarity">
    <text evidence="4 16">Belongs to the cytochrome P450 family.</text>
</comment>
<keyword evidence="7 15" id="KW-0479">Metal-binding</keyword>
<evidence type="ECO:0000256" key="12">
    <source>
        <dbReference type="ARBA" id="ARBA00023033"/>
    </source>
</evidence>
<comment type="caution">
    <text evidence="18">The sequence shown here is derived from an EMBL/GenBank/DDBJ whole genome shotgun (WGS) entry which is preliminary data.</text>
</comment>
<keyword evidence="17" id="KW-1133">Transmembrane helix</keyword>
<evidence type="ECO:0000256" key="4">
    <source>
        <dbReference type="ARBA" id="ARBA00010617"/>
    </source>
</evidence>
<dbReference type="AlphaFoldDB" id="A0A9Q1CZI2"/>
<dbReference type="PANTHER" id="PTHR24302:SF17">
    <property type="entry name" value="CYTOCHROME P450, FAMILY 3, SUBFAMILY C, POLYPEPTIDE 4-RELATED"/>
    <property type="match status" value="1"/>
</dbReference>
<keyword evidence="12 16" id="KW-0503">Monooxygenase</keyword>
<dbReference type="InterPro" id="IPR002401">
    <property type="entry name" value="Cyt_P450_E_grp-I"/>
</dbReference>
<evidence type="ECO:0000256" key="3">
    <source>
        <dbReference type="ARBA" id="ARBA00004406"/>
    </source>
</evidence>
<keyword evidence="8" id="KW-0256">Endoplasmic reticulum</keyword>
<dbReference type="InterPro" id="IPR001128">
    <property type="entry name" value="Cyt_P450"/>
</dbReference>
<dbReference type="Pfam" id="PF00067">
    <property type="entry name" value="p450"/>
    <property type="match status" value="1"/>
</dbReference>
<dbReference type="InterPro" id="IPR017972">
    <property type="entry name" value="Cyt_P450_CS"/>
</dbReference>
<evidence type="ECO:0000313" key="19">
    <source>
        <dbReference type="Proteomes" id="UP001152803"/>
    </source>
</evidence>
<feature type="transmembrane region" description="Helical" evidence="17">
    <location>
        <begin position="214"/>
        <end position="232"/>
    </location>
</feature>
<dbReference type="PANTHER" id="PTHR24302">
    <property type="entry name" value="CYTOCHROME P450 FAMILY 3"/>
    <property type="match status" value="1"/>
</dbReference>
<sequence length="503" mass="57988">MYLIPSFTAETWTLLALFFALLLTYGIWPLRLFSKRGIPGPRPLPFFGNMLSFRRGIQNFDVECRRKYGRVWGILEGRKPIIMVTDPAVIKTVMVKEFYTLFTNRRVIGLMGPMSDAVSLVEDEKWKRIRSVLSPSFTSGRLKEVFPIVQHYADALMNNLKKKDLEQPVQIKEMIGPYSMDVITSSSFSVDIDSINNANDPFVTQMKKLLNFNFLNPVFWIAFLFPFLTPVVEKLGFSFFPRGPVDYFYDIIRKVKDERRKDDSDRVDFLKLMIQSEISVEQANAHTVNQVVKGLTDHEILSQSFIYVLAGYETTSVTLSFLLFNLATNPDSFKKLQDEIDEVFPNKTPVTYEALLQMEYLEMVINESMRLWPTAPHIERVCKATAEVNGYTIPKGAIVKVSVFALHRDPTIWESPDAFKPERFSKENKDNIDPYTFMPFGFGPRNCIGMRFALLVMKVVVVMLLQNFDMETCKETQLPLELTAMYRPKKPITLKLVPRDAKQ</sequence>
<evidence type="ECO:0000256" key="8">
    <source>
        <dbReference type="ARBA" id="ARBA00022824"/>
    </source>
</evidence>
<evidence type="ECO:0000256" key="11">
    <source>
        <dbReference type="ARBA" id="ARBA00023004"/>
    </source>
</evidence>
<dbReference type="GO" id="GO:0016712">
    <property type="term" value="F:oxidoreductase activity, acting on paired donors, with incorporation or reduction of molecular oxygen, reduced flavin or flavoprotein as one donor, and incorporation of one atom of oxygen"/>
    <property type="evidence" value="ECO:0007669"/>
    <property type="project" value="UniProtKB-EC"/>
</dbReference>
<dbReference type="GO" id="GO:0005506">
    <property type="term" value="F:iron ion binding"/>
    <property type="evidence" value="ECO:0007669"/>
    <property type="project" value="InterPro"/>
</dbReference>
<evidence type="ECO:0000256" key="14">
    <source>
        <dbReference type="ARBA" id="ARBA00047827"/>
    </source>
</evidence>
<dbReference type="Proteomes" id="UP001152803">
    <property type="component" value="Unassembled WGS sequence"/>
</dbReference>
<evidence type="ECO:0000256" key="1">
    <source>
        <dbReference type="ARBA" id="ARBA00001971"/>
    </source>
</evidence>
<evidence type="ECO:0000256" key="16">
    <source>
        <dbReference type="RuleBase" id="RU000461"/>
    </source>
</evidence>
<comment type="subcellular location">
    <subcellularLocation>
        <location evidence="3">Endoplasmic reticulum membrane</location>
        <topology evidence="3">Peripheral membrane protein</topology>
    </subcellularLocation>
    <subcellularLocation>
        <location evidence="2">Microsome membrane</location>
        <topology evidence="2">Peripheral membrane protein</topology>
    </subcellularLocation>
</comment>
<proteinExistence type="inferred from homology"/>
<dbReference type="InterPro" id="IPR050705">
    <property type="entry name" value="Cytochrome_P450_3A"/>
</dbReference>
<protein>
    <recommendedName>
        <fullName evidence="5">unspecific monooxygenase</fullName>
        <ecNumber evidence="5">1.14.14.1</ecNumber>
    </recommendedName>
</protein>
<dbReference type="Gene3D" id="1.10.630.10">
    <property type="entry name" value="Cytochrome P450"/>
    <property type="match status" value="1"/>
</dbReference>
<keyword evidence="13 17" id="KW-0472">Membrane</keyword>
<dbReference type="PROSITE" id="PS00086">
    <property type="entry name" value="CYTOCHROME_P450"/>
    <property type="match status" value="1"/>
</dbReference>
<comment type="catalytic activity">
    <reaction evidence="14">
        <text>an organic molecule + reduced [NADPH--hemoprotein reductase] + O2 = an alcohol + oxidized [NADPH--hemoprotein reductase] + H2O + H(+)</text>
        <dbReference type="Rhea" id="RHEA:17149"/>
        <dbReference type="Rhea" id="RHEA-COMP:11964"/>
        <dbReference type="Rhea" id="RHEA-COMP:11965"/>
        <dbReference type="ChEBI" id="CHEBI:15377"/>
        <dbReference type="ChEBI" id="CHEBI:15378"/>
        <dbReference type="ChEBI" id="CHEBI:15379"/>
        <dbReference type="ChEBI" id="CHEBI:30879"/>
        <dbReference type="ChEBI" id="CHEBI:57618"/>
        <dbReference type="ChEBI" id="CHEBI:58210"/>
        <dbReference type="ChEBI" id="CHEBI:142491"/>
        <dbReference type="EC" id="1.14.14.1"/>
    </reaction>
</comment>
<gene>
    <name evidence="18" type="ORF">COCON_G00204430</name>
</gene>
<name>A0A9Q1CZI2_CONCO</name>
<evidence type="ECO:0000256" key="9">
    <source>
        <dbReference type="ARBA" id="ARBA00022848"/>
    </source>
</evidence>
<comment type="cofactor">
    <cofactor evidence="1 15">
        <name>heme</name>
        <dbReference type="ChEBI" id="CHEBI:30413"/>
    </cofactor>
</comment>
<dbReference type="InterPro" id="IPR036396">
    <property type="entry name" value="Cyt_P450_sf"/>
</dbReference>
<dbReference type="EC" id="1.14.14.1" evidence="5"/>
<evidence type="ECO:0000256" key="6">
    <source>
        <dbReference type="ARBA" id="ARBA00022617"/>
    </source>
</evidence>
<feature type="binding site" description="axial binding residue" evidence="15">
    <location>
        <position position="447"/>
    </location>
    <ligand>
        <name>heme</name>
        <dbReference type="ChEBI" id="CHEBI:30413"/>
    </ligand>
    <ligandPart>
        <name>Fe</name>
        <dbReference type="ChEBI" id="CHEBI:18248"/>
    </ligandPart>
</feature>
<dbReference type="GO" id="GO:0005789">
    <property type="term" value="C:endoplasmic reticulum membrane"/>
    <property type="evidence" value="ECO:0007669"/>
    <property type="project" value="UniProtKB-SubCell"/>
</dbReference>
<keyword evidence="19" id="KW-1185">Reference proteome</keyword>
<dbReference type="GO" id="GO:0008395">
    <property type="term" value="F:steroid hydroxylase activity"/>
    <property type="evidence" value="ECO:0007669"/>
    <property type="project" value="TreeGrafter"/>
</dbReference>
<dbReference type="EMBL" id="JAFJMO010000016">
    <property type="protein sequence ID" value="KAJ8253831.1"/>
    <property type="molecule type" value="Genomic_DNA"/>
</dbReference>
<evidence type="ECO:0000256" key="2">
    <source>
        <dbReference type="ARBA" id="ARBA00004174"/>
    </source>
</evidence>
<evidence type="ECO:0000256" key="7">
    <source>
        <dbReference type="ARBA" id="ARBA00022723"/>
    </source>
</evidence>
<evidence type="ECO:0000256" key="10">
    <source>
        <dbReference type="ARBA" id="ARBA00023002"/>
    </source>
</evidence>
<dbReference type="PRINTS" id="PR00463">
    <property type="entry name" value="EP450I"/>
</dbReference>
<keyword evidence="9" id="KW-0492">Microsome</keyword>
<dbReference type="FunFam" id="1.10.630.10:FF:000003">
    <property type="entry name" value="cytochrome P450 3A12-like isoform X2"/>
    <property type="match status" value="1"/>
</dbReference>
<dbReference type="GO" id="GO:0020037">
    <property type="term" value="F:heme binding"/>
    <property type="evidence" value="ECO:0007669"/>
    <property type="project" value="InterPro"/>
</dbReference>
<evidence type="ECO:0000313" key="18">
    <source>
        <dbReference type="EMBL" id="KAJ8253831.1"/>
    </source>
</evidence>
<keyword evidence="6 15" id="KW-0349">Heme</keyword>